<dbReference type="Proteomes" id="UP001296776">
    <property type="component" value="Unassembled WGS sequence"/>
</dbReference>
<dbReference type="AlphaFoldDB" id="A0AAJ0U3U8"/>
<sequence>MSLKRAFPEAIDHDLGVAAYRPGLQALKREDQQRVNVSEPRDCHGSADIDKALLAAYPNEPRWDYVLAHRETVHFVEVHPAHTSAVREVRRKLDWLKRWLQRGALGQLRNPQRFHWIASGKVAITPNSRQNREAAMMGLKPARRLSL</sequence>
<evidence type="ECO:0000313" key="2">
    <source>
        <dbReference type="Proteomes" id="UP001296776"/>
    </source>
</evidence>
<comment type="caution">
    <text evidence="1">The sequence shown here is derived from an EMBL/GenBank/DDBJ whole genome shotgun (WGS) entry which is preliminary data.</text>
</comment>
<name>A0AAJ0U3U8_9GAMM</name>
<evidence type="ECO:0000313" key="1">
    <source>
        <dbReference type="EMBL" id="MBK1704774.1"/>
    </source>
</evidence>
<accession>A0AAJ0U3U8</accession>
<proteinExistence type="predicted"/>
<keyword evidence="2" id="KW-1185">Reference proteome</keyword>
<organism evidence="1 2">
    <name type="scientific">Halochromatium glycolicum</name>
    <dbReference type="NCBI Taxonomy" id="85075"/>
    <lineage>
        <taxon>Bacteria</taxon>
        <taxon>Pseudomonadati</taxon>
        <taxon>Pseudomonadota</taxon>
        <taxon>Gammaproteobacteria</taxon>
        <taxon>Chromatiales</taxon>
        <taxon>Chromatiaceae</taxon>
        <taxon>Halochromatium</taxon>
    </lineage>
</organism>
<gene>
    <name evidence="1" type="ORF">CKO40_09545</name>
</gene>
<dbReference type="RefSeq" id="WP_200345983.1">
    <property type="nucleotide sequence ID" value="NZ_NRSJ01000014.1"/>
</dbReference>
<reference evidence="1" key="2">
    <citation type="journal article" date="2020" name="Microorganisms">
        <title>Osmotic Adaptation and Compatible Solute Biosynthesis of Phototrophic Bacteria as Revealed from Genome Analyses.</title>
        <authorList>
            <person name="Imhoff J.F."/>
            <person name="Rahn T."/>
            <person name="Kunzel S."/>
            <person name="Keller A."/>
            <person name="Neulinger S.C."/>
        </authorList>
    </citation>
    <scope>NUCLEOTIDE SEQUENCE</scope>
    <source>
        <strain evidence="1">DSM 11080</strain>
    </source>
</reference>
<reference evidence="1" key="1">
    <citation type="submission" date="2017-08" db="EMBL/GenBank/DDBJ databases">
        <authorList>
            <person name="Imhoff J.F."/>
            <person name="Rahn T."/>
            <person name="Kuenzel S."/>
            <person name="Neulinger S.C."/>
        </authorList>
    </citation>
    <scope>NUCLEOTIDE SEQUENCE</scope>
    <source>
        <strain evidence="1">DSM 11080</strain>
    </source>
</reference>
<dbReference type="EMBL" id="NRSJ01000014">
    <property type="protein sequence ID" value="MBK1704774.1"/>
    <property type="molecule type" value="Genomic_DNA"/>
</dbReference>
<protein>
    <submittedName>
        <fullName evidence="1">Uncharacterized protein</fullName>
    </submittedName>
</protein>